<sequence length="197" mass="21660">MGHPAEKLHPATYADLEAVPPHQVAELIQGTLYVFPRPAPRHASAHSSLGMQLGPPFRFGDGGPGGWWILDEPELHLGGDTLVPDLAGWRVERMPELPETPYFPLAPDWVCEVASPSTAAIDRAKKMPVYAREGVQHLWIVDPIERLLEVFALTPEGWLLRGVHHDDAKVRAVPFDAIELDLSKLWNKPAPPAGSST</sequence>
<keyword evidence="2" id="KW-0378">Hydrolase</keyword>
<dbReference type="Pfam" id="PF05685">
    <property type="entry name" value="Uma2"/>
    <property type="match status" value="1"/>
</dbReference>
<dbReference type="EMBL" id="JAGTJJ010000008">
    <property type="protein sequence ID" value="MDC3982469.1"/>
    <property type="molecule type" value="Genomic_DNA"/>
</dbReference>
<gene>
    <name evidence="2" type="ORF">KEG57_18280</name>
</gene>
<dbReference type="InterPro" id="IPR011335">
    <property type="entry name" value="Restrct_endonuc-II-like"/>
</dbReference>
<dbReference type="AlphaFoldDB" id="A0A9X3X2E1"/>
<dbReference type="CDD" id="cd06260">
    <property type="entry name" value="DUF820-like"/>
    <property type="match status" value="1"/>
</dbReference>
<dbReference type="Gene3D" id="3.90.1570.10">
    <property type="entry name" value="tt1808, chain A"/>
    <property type="match status" value="1"/>
</dbReference>
<keyword evidence="2" id="KW-0255">Endonuclease</keyword>
<evidence type="ECO:0000313" key="3">
    <source>
        <dbReference type="Proteomes" id="UP001151081"/>
    </source>
</evidence>
<protein>
    <submittedName>
        <fullName evidence="2">Uma2 family endonuclease</fullName>
    </submittedName>
</protein>
<comment type="caution">
    <text evidence="2">The sequence shown here is derived from an EMBL/GenBank/DDBJ whole genome shotgun (WGS) entry which is preliminary data.</text>
</comment>
<dbReference type="PANTHER" id="PTHR34107:SF4">
    <property type="entry name" value="SLL1222 PROTEIN"/>
    <property type="match status" value="1"/>
</dbReference>
<dbReference type="InterPro" id="IPR012296">
    <property type="entry name" value="Nuclease_put_TT1808"/>
</dbReference>
<keyword evidence="3" id="KW-1185">Reference proteome</keyword>
<proteinExistence type="predicted"/>
<evidence type="ECO:0000313" key="2">
    <source>
        <dbReference type="EMBL" id="MDC3982469.1"/>
    </source>
</evidence>
<dbReference type="GO" id="GO:0004519">
    <property type="term" value="F:endonuclease activity"/>
    <property type="evidence" value="ECO:0007669"/>
    <property type="project" value="UniProtKB-KW"/>
</dbReference>
<organism evidence="2 3">
    <name type="scientific">Polyangium jinanense</name>
    <dbReference type="NCBI Taxonomy" id="2829994"/>
    <lineage>
        <taxon>Bacteria</taxon>
        <taxon>Pseudomonadati</taxon>
        <taxon>Myxococcota</taxon>
        <taxon>Polyangia</taxon>
        <taxon>Polyangiales</taxon>
        <taxon>Polyangiaceae</taxon>
        <taxon>Polyangium</taxon>
    </lineage>
</organism>
<dbReference type="InterPro" id="IPR008538">
    <property type="entry name" value="Uma2"/>
</dbReference>
<name>A0A9X3X2E1_9BACT</name>
<dbReference type="PANTHER" id="PTHR34107">
    <property type="entry name" value="SLL0198 PROTEIN-RELATED"/>
    <property type="match status" value="1"/>
</dbReference>
<dbReference type="RefSeq" id="WP_272421514.1">
    <property type="nucleotide sequence ID" value="NZ_JAGTJJ010000008.1"/>
</dbReference>
<evidence type="ECO:0000259" key="1">
    <source>
        <dbReference type="Pfam" id="PF05685"/>
    </source>
</evidence>
<dbReference type="Proteomes" id="UP001151081">
    <property type="component" value="Unassembled WGS sequence"/>
</dbReference>
<feature type="domain" description="Putative restriction endonuclease" evidence="1">
    <location>
        <begin position="12"/>
        <end position="173"/>
    </location>
</feature>
<reference evidence="2 3" key="1">
    <citation type="submission" date="2021-04" db="EMBL/GenBank/DDBJ databases">
        <title>Genome analysis of Polyangium sp.</title>
        <authorList>
            <person name="Li Y."/>
            <person name="Wang J."/>
        </authorList>
    </citation>
    <scope>NUCLEOTIDE SEQUENCE [LARGE SCALE GENOMIC DNA]</scope>
    <source>
        <strain evidence="2 3">SDU14</strain>
    </source>
</reference>
<keyword evidence="2" id="KW-0540">Nuclease</keyword>
<dbReference type="SUPFAM" id="SSF52980">
    <property type="entry name" value="Restriction endonuclease-like"/>
    <property type="match status" value="1"/>
</dbReference>
<accession>A0A9X3X2E1</accession>